<dbReference type="GO" id="GO:0017004">
    <property type="term" value="P:cytochrome complex assembly"/>
    <property type="evidence" value="ECO:0007669"/>
    <property type="project" value="UniProtKB-KW"/>
</dbReference>
<gene>
    <name evidence="11" type="ORF">A6A40_12280</name>
</gene>
<evidence type="ECO:0000256" key="9">
    <source>
        <dbReference type="RuleBase" id="RU364112"/>
    </source>
</evidence>
<keyword evidence="4 9" id="KW-0732">Signal</keyword>
<protein>
    <recommendedName>
        <fullName evidence="9">Cytochrome c-type biogenesis protein</fullName>
    </recommendedName>
</protein>
<keyword evidence="9" id="KW-0472">Membrane</keyword>
<evidence type="ECO:0000256" key="2">
    <source>
        <dbReference type="ARBA" id="ARBA00022617"/>
    </source>
</evidence>
<dbReference type="CDD" id="cd16378">
    <property type="entry name" value="CcmH_N"/>
    <property type="match status" value="1"/>
</dbReference>
<dbReference type="EMBL" id="CP015285">
    <property type="protein sequence ID" value="ANC92606.1"/>
    <property type="molecule type" value="Genomic_DNA"/>
</dbReference>
<keyword evidence="2 9" id="KW-0349">Heme</keyword>
<dbReference type="AlphaFoldDB" id="A0A160JHS8"/>
<proteinExistence type="inferred from homology"/>
<dbReference type="Gene3D" id="1.10.8.640">
    <property type="entry name" value="Cytochrome C biogenesis protein"/>
    <property type="match status" value="1"/>
</dbReference>
<feature type="transmembrane region" description="Helical" evidence="9">
    <location>
        <begin position="108"/>
        <end position="129"/>
    </location>
</feature>
<evidence type="ECO:0000256" key="1">
    <source>
        <dbReference type="ARBA" id="ARBA00010342"/>
    </source>
</evidence>
<organism evidence="11 12">
    <name type="scientific">Azospirillum humicireducens</name>
    <dbReference type="NCBI Taxonomy" id="1226968"/>
    <lineage>
        <taxon>Bacteria</taxon>
        <taxon>Pseudomonadati</taxon>
        <taxon>Pseudomonadota</taxon>
        <taxon>Alphaproteobacteria</taxon>
        <taxon>Rhodospirillales</taxon>
        <taxon>Azospirillaceae</taxon>
        <taxon>Azospirillum</taxon>
    </lineage>
</organism>
<feature type="signal peptide" evidence="9">
    <location>
        <begin position="1"/>
        <end position="24"/>
    </location>
</feature>
<dbReference type="RefSeq" id="WP_063635652.1">
    <property type="nucleotide sequence ID" value="NZ_CP015285.1"/>
</dbReference>
<dbReference type="InterPro" id="IPR005616">
    <property type="entry name" value="CcmH/CycL/Ccl2/NrfF_N"/>
</dbReference>
<evidence type="ECO:0000256" key="8">
    <source>
        <dbReference type="ARBA" id="ARBA00060491"/>
    </source>
</evidence>
<evidence type="ECO:0000256" key="3">
    <source>
        <dbReference type="ARBA" id="ARBA00022723"/>
    </source>
</evidence>
<accession>A0A160JHS8</accession>
<reference evidence="11 12" key="1">
    <citation type="journal article" date="2013" name="Int. J. Syst. Evol. Microbiol.">
        <title>Azospirillum humicireducens sp. nov., a nitrogen-fixing bacterium isolated from a microbial fuel cell.</title>
        <authorList>
            <person name="Zhou S."/>
            <person name="Han L."/>
            <person name="Wang Y."/>
            <person name="Yang G."/>
            <person name="Zhuang L."/>
            <person name="Hu P."/>
        </authorList>
    </citation>
    <scope>NUCLEOTIDE SEQUENCE [LARGE SCALE GENOMIC DNA]</scope>
    <source>
        <strain evidence="11 12">SgZ-5</strain>
    </source>
</reference>
<keyword evidence="3 9" id="KW-0479">Metal-binding</keyword>
<keyword evidence="9" id="KW-0812">Transmembrane</keyword>
<evidence type="ECO:0000313" key="11">
    <source>
        <dbReference type="EMBL" id="ANC92606.1"/>
    </source>
</evidence>
<comment type="similarity">
    <text evidence="1 9">Belongs to the CcmH/CycL/Ccl2/NrfF family.</text>
</comment>
<keyword evidence="9" id="KW-1133">Transmembrane helix</keyword>
<dbReference type="Pfam" id="PF03918">
    <property type="entry name" value="CcmH"/>
    <property type="match status" value="1"/>
</dbReference>
<dbReference type="STRING" id="1226968.A6A40_12280"/>
<evidence type="ECO:0000256" key="5">
    <source>
        <dbReference type="ARBA" id="ARBA00022748"/>
    </source>
</evidence>
<keyword evidence="12" id="KW-1185">Reference proteome</keyword>
<evidence type="ECO:0000313" key="12">
    <source>
        <dbReference type="Proteomes" id="UP000077405"/>
    </source>
</evidence>
<feature type="chain" id="PRO_5011021349" description="Cytochrome c-type biogenesis protein" evidence="9">
    <location>
        <begin position="25"/>
        <end position="160"/>
    </location>
</feature>
<dbReference type="PANTHER" id="PTHR47870:SF1">
    <property type="entry name" value="CYTOCHROME C-TYPE BIOGENESIS PROTEIN CCMH"/>
    <property type="match status" value="1"/>
</dbReference>
<dbReference type="FunFam" id="1.10.8.640:FF:000001">
    <property type="entry name" value="Cytochrome c-type biogenesis protein"/>
    <property type="match status" value="1"/>
</dbReference>
<dbReference type="PANTHER" id="PTHR47870">
    <property type="entry name" value="CYTOCHROME C-TYPE BIOGENESIS PROTEIN CCMH"/>
    <property type="match status" value="1"/>
</dbReference>
<keyword evidence="6 9" id="KW-0408">Iron</keyword>
<keyword evidence="5" id="KW-0201">Cytochrome c-type biogenesis</keyword>
<sequence>MKRAILAAVLALSVTLPALTPALAVQPEEVLPDPALESRARAISQELRCLVCQNQSIDDSNAPLARDLRVLVRDRLQAGDSDAKVMEYVTDRYGDYVLLRPPFKATTLVLWIGPFAVLLLGAIGTFLFLRGRRGVAAGADTAPLSADERRRLDALLRKDD</sequence>
<dbReference type="OrthoDB" id="9804975at2"/>
<evidence type="ECO:0000256" key="7">
    <source>
        <dbReference type="ARBA" id="ARBA00037230"/>
    </source>
</evidence>
<comment type="subcellular location">
    <subcellularLocation>
        <location evidence="8">Membrane</location>
        <topology evidence="8">Single-pass membrane protein</topology>
        <orientation evidence="8">Periplasmic side</orientation>
    </subcellularLocation>
</comment>
<dbReference type="GO" id="GO:0005886">
    <property type="term" value="C:plasma membrane"/>
    <property type="evidence" value="ECO:0007669"/>
    <property type="project" value="TreeGrafter"/>
</dbReference>
<name>A0A160JHS8_9PROT</name>
<evidence type="ECO:0000256" key="4">
    <source>
        <dbReference type="ARBA" id="ARBA00022729"/>
    </source>
</evidence>
<dbReference type="Proteomes" id="UP000077405">
    <property type="component" value="Chromosome"/>
</dbReference>
<comment type="function">
    <text evidence="7">Required for the biogenesis of c-type cytochromes. Possible subunit of a heme lyase.</text>
</comment>
<dbReference type="InterPro" id="IPR038297">
    <property type="entry name" value="CcmH/CycL/NrfF/Ccl2_sf"/>
</dbReference>
<dbReference type="KEGG" id="ahu:A6A40_12280"/>
<dbReference type="GO" id="GO:0046872">
    <property type="term" value="F:metal ion binding"/>
    <property type="evidence" value="ECO:0007669"/>
    <property type="project" value="UniProtKB-KW"/>
</dbReference>
<dbReference type="InterPro" id="IPR051263">
    <property type="entry name" value="C-type_cytochrome_biogenesis"/>
</dbReference>
<feature type="domain" description="CcmH/CycL/Ccl2/NrfF N-terminal" evidence="10">
    <location>
        <begin position="15"/>
        <end position="156"/>
    </location>
</feature>
<evidence type="ECO:0000259" key="10">
    <source>
        <dbReference type="Pfam" id="PF03918"/>
    </source>
</evidence>
<evidence type="ECO:0000256" key="6">
    <source>
        <dbReference type="ARBA" id="ARBA00023004"/>
    </source>
</evidence>